<keyword evidence="3" id="KW-1185">Reference proteome</keyword>
<evidence type="ECO:0000313" key="3">
    <source>
        <dbReference type="Proteomes" id="UP000322667"/>
    </source>
</evidence>
<feature type="compositionally biased region" description="Basic residues" evidence="1">
    <location>
        <begin position="1"/>
        <end position="15"/>
    </location>
</feature>
<sequence>MALKYHHSRHTHRRRQTTEGRRTPLARRIERLYSQNTSSFCCFLVQLAGREVVENEGRGVWAQTWSGAHEDRAWSVDVGAAAWVT</sequence>
<dbReference type="Proteomes" id="UP000322667">
    <property type="component" value="Chromosome A05"/>
</dbReference>
<evidence type="ECO:0000313" key="2">
    <source>
        <dbReference type="EMBL" id="TYI30151.1"/>
    </source>
</evidence>
<protein>
    <submittedName>
        <fullName evidence="2">Uncharacterized protein</fullName>
    </submittedName>
</protein>
<evidence type="ECO:0000256" key="1">
    <source>
        <dbReference type="SAM" id="MobiDB-lite"/>
    </source>
</evidence>
<name>A0A5D2QNF9_GOSTO</name>
<gene>
    <name evidence="2" type="ORF">ES332_A05G365100v1</name>
</gene>
<accession>A0A5D2QNF9</accession>
<dbReference type="EMBL" id="CM017614">
    <property type="protein sequence ID" value="TYI30151.1"/>
    <property type="molecule type" value="Genomic_DNA"/>
</dbReference>
<feature type="region of interest" description="Disordered" evidence="1">
    <location>
        <begin position="1"/>
        <end position="22"/>
    </location>
</feature>
<proteinExistence type="predicted"/>
<dbReference type="AlphaFoldDB" id="A0A5D2QNF9"/>
<organism evidence="2 3">
    <name type="scientific">Gossypium tomentosum</name>
    <name type="common">Hawaiian cotton</name>
    <name type="synonym">Gossypium sandvicense</name>
    <dbReference type="NCBI Taxonomy" id="34277"/>
    <lineage>
        <taxon>Eukaryota</taxon>
        <taxon>Viridiplantae</taxon>
        <taxon>Streptophyta</taxon>
        <taxon>Embryophyta</taxon>
        <taxon>Tracheophyta</taxon>
        <taxon>Spermatophyta</taxon>
        <taxon>Magnoliopsida</taxon>
        <taxon>eudicotyledons</taxon>
        <taxon>Gunneridae</taxon>
        <taxon>Pentapetalae</taxon>
        <taxon>rosids</taxon>
        <taxon>malvids</taxon>
        <taxon>Malvales</taxon>
        <taxon>Malvaceae</taxon>
        <taxon>Malvoideae</taxon>
        <taxon>Gossypium</taxon>
    </lineage>
</organism>
<reference evidence="2 3" key="1">
    <citation type="submission" date="2019-07" db="EMBL/GenBank/DDBJ databases">
        <title>WGS assembly of Gossypium tomentosum.</title>
        <authorList>
            <person name="Chen Z.J."/>
            <person name="Sreedasyam A."/>
            <person name="Ando A."/>
            <person name="Song Q."/>
            <person name="De L."/>
            <person name="Hulse-Kemp A."/>
            <person name="Ding M."/>
            <person name="Ye W."/>
            <person name="Kirkbride R."/>
            <person name="Jenkins J."/>
            <person name="Plott C."/>
            <person name="Lovell J."/>
            <person name="Lin Y.-M."/>
            <person name="Vaughn R."/>
            <person name="Liu B."/>
            <person name="Li W."/>
            <person name="Simpson S."/>
            <person name="Scheffler B."/>
            <person name="Saski C."/>
            <person name="Grover C."/>
            <person name="Hu G."/>
            <person name="Conover J."/>
            <person name="Carlson J."/>
            <person name="Shu S."/>
            <person name="Boston L."/>
            <person name="Williams M."/>
            <person name="Peterson D."/>
            <person name="Mcgee K."/>
            <person name="Jones D."/>
            <person name="Wendel J."/>
            <person name="Stelly D."/>
            <person name="Grimwood J."/>
            <person name="Schmutz J."/>
        </authorList>
    </citation>
    <scope>NUCLEOTIDE SEQUENCE [LARGE SCALE GENOMIC DNA]</scope>
    <source>
        <strain evidence="2">7179.01</strain>
    </source>
</reference>